<evidence type="ECO:0000313" key="4">
    <source>
        <dbReference type="Proteomes" id="UP000192257"/>
    </source>
</evidence>
<protein>
    <recommendedName>
        <fullName evidence="5">Mucin-associated surface protein (MASP)</fullName>
    </recommendedName>
</protein>
<evidence type="ECO:0008006" key="5">
    <source>
        <dbReference type="Google" id="ProtNLM"/>
    </source>
</evidence>
<feature type="region of interest" description="Disordered" evidence="1">
    <location>
        <begin position="94"/>
        <end position="126"/>
    </location>
</feature>
<feature type="compositionally biased region" description="Basic and acidic residues" evidence="1">
    <location>
        <begin position="145"/>
        <end position="168"/>
    </location>
</feature>
<dbReference type="AlphaFoldDB" id="A0A1X0NEA7"/>
<evidence type="ECO:0000313" key="3">
    <source>
        <dbReference type="EMBL" id="ORC81747.1"/>
    </source>
</evidence>
<dbReference type="GeneID" id="39991466"/>
<keyword evidence="4" id="KW-1185">Reference proteome</keyword>
<evidence type="ECO:0000256" key="2">
    <source>
        <dbReference type="SAM" id="SignalP"/>
    </source>
</evidence>
<feature type="compositionally biased region" description="Low complexity" evidence="1">
    <location>
        <begin position="267"/>
        <end position="276"/>
    </location>
</feature>
<feature type="chain" id="PRO_5012732936" description="Mucin-associated surface protein (MASP)" evidence="2">
    <location>
        <begin position="25"/>
        <end position="357"/>
    </location>
</feature>
<feature type="signal peptide" evidence="2">
    <location>
        <begin position="1"/>
        <end position="24"/>
    </location>
</feature>
<organism evidence="3 4">
    <name type="scientific">Trypanosoma theileri</name>
    <dbReference type="NCBI Taxonomy" id="67003"/>
    <lineage>
        <taxon>Eukaryota</taxon>
        <taxon>Discoba</taxon>
        <taxon>Euglenozoa</taxon>
        <taxon>Kinetoplastea</taxon>
        <taxon>Metakinetoplastina</taxon>
        <taxon>Trypanosomatida</taxon>
        <taxon>Trypanosomatidae</taxon>
        <taxon>Trypanosoma</taxon>
    </lineage>
</organism>
<name>A0A1X0NEA7_9TRYP</name>
<accession>A0A1X0NEA7</accession>
<keyword evidence="2" id="KW-0732">Signal</keyword>
<sequence length="357" mass="37885">MMSLRHVFCLLTIALCCVCSCVVADDEAEALKAEEIPPVDPPPLGVVPPASSPCLHNSVAGPSEPQCSNDSLVVGHRNHEEEDSLKDHLVEVEEETASTGLGGGLKAGQAVQHSGPAKSVPAKVVPEKKTDLDVSLSHVNLENHQQGEKETKNSKNTLAREEAAENERQNGNNRDNEAEASIAQTTSVSLQGGRGINDNGSHIVSVDNGRDQGGGDKTKVEKTTEEKANAPGSEQAEEKRKSEKEAQSDSPTLSSTVNTDTHENRSQQEQIPSPEESQSHSDTTENHNTTTTNSETSTTPSNEESPSTTTTTTTTTLPPELTNNKKGDADSSSSISSSVWVRVPLLIVVTLACVLLC</sequence>
<dbReference type="VEuPathDB" id="TriTrypDB:TM35_001081080"/>
<evidence type="ECO:0000256" key="1">
    <source>
        <dbReference type="SAM" id="MobiDB-lite"/>
    </source>
</evidence>
<feature type="compositionally biased region" description="Basic and acidic residues" evidence="1">
    <location>
        <begin position="208"/>
        <end position="228"/>
    </location>
</feature>
<feature type="region of interest" description="Disordered" evidence="1">
    <location>
        <begin position="138"/>
        <end position="336"/>
    </location>
</feature>
<dbReference type="Proteomes" id="UP000192257">
    <property type="component" value="Unassembled WGS sequence"/>
</dbReference>
<feature type="compositionally biased region" description="Polar residues" evidence="1">
    <location>
        <begin position="248"/>
        <end position="259"/>
    </location>
</feature>
<comment type="caution">
    <text evidence="3">The sequence shown here is derived from an EMBL/GenBank/DDBJ whole genome shotgun (WGS) entry which is preliminary data.</text>
</comment>
<feature type="compositionally biased region" description="Low complexity" evidence="1">
    <location>
        <begin position="286"/>
        <end position="322"/>
    </location>
</feature>
<reference evidence="3 4" key="1">
    <citation type="submission" date="2017-03" db="EMBL/GenBank/DDBJ databases">
        <title>An alternative strategy for trypanosome survival in the mammalian bloodstream revealed through genome and transcriptome analysis of the ubiquitous bovine parasite Trypanosoma (Megatrypanum) theileri.</title>
        <authorList>
            <person name="Kelly S."/>
            <person name="Ivens A."/>
            <person name="Mott A."/>
            <person name="O'Neill E."/>
            <person name="Emms D."/>
            <person name="Macleod O."/>
            <person name="Voorheis P."/>
            <person name="Matthews J."/>
            <person name="Matthews K."/>
            <person name="Carrington M."/>
        </authorList>
    </citation>
    <scope>NUCLEOTIDE SEQUENCE [LARGE SCALE GENOMIC DNA]</scope>
    <source>
        <strain evidence="3">Edinburgh</strain>
    </source>
</reference>
<proteinExistence type="predicted"/>
<dbReference type="EMBL" id="NBCO01000108">
    <property type="protein sequence ID" value="ORC81747.1"/>
    <property type="molecule type" value="Genomic_DNA"/>
</dbReference>
<feature type="compositionally biased region" description="Basic and acidic residues" evidence="1">
    <location>
        <begin position="236"/>
        <end position="247"/>
    </location>
</feature>
<dbReference type="RefSeq" id="XP_028877027.1">
    <property type="nucleotide sequence ID" value="XM_029031686.1"/>
</dbReference>
<gene>
    <name evidence="3" type="ORF">TM35_001081080</name>
</gene>